<feature type="compositionally biased region" description="Basic and acidic residues" evidence="1">
    <location>
        <begin position="529"/>
        <end position="544"/>
    </location>
</feature>
<proteinExistence type="predicted"/>
<gene>
    <name evidence="2" type="ORF">RJ639_023331</name>
</gene>
<dbReference type="PANTHER" id="PTHR47592:SF31">
    <property type="entry name" value="ZINC FINGER, CCHC-TYPE-RELATED"/>
    <property type="match status" value="1"/>
</dbReference>
<dbReference type="Proteomes" id="UP001188597">
    <property type="component" value="Unassembled WGS sequence"/>
</dbReference>
<protein>
    <submittedName>
        <fullName evidence="2">Uncharacterized protein</fullName>
    </submittedName>
</protein>
<keyword evidence="3" id="KW-1185">Reference proteome</keyword>
<comment type="caution">
    <text evidence="2">The sequence shown here is derived from an EMBL/GenBank/DDBJ whole genome shotgun (WGS) entry which is preliminary data.</text>
</comment>
<dbReference type="Pfam" id="PF14223">
    <property type="entry name" value="Retrotran_gag_2"/>
    <property type="match status" value="2"/>
</dbReference>
<evidence type="ECO:0000256" key="1">
    <source>
        <dbReference type="SAM" id="MobiDB-lite"/>
    </source>
</evidence>
<sequence>MSTYSKDEVIHPLKIRIKLKKAAGTNGVSITNNEGLEQVVSPVGLDRIFVCWTVFDRLYDLFTEIRSARDIWSALDYKYKAEEEGTNKYLIAQYFDFVMVDDKHVLEQVHALQVIVNKIRALKISLPESFQVGAIIAKLPPSWKDYRKKLLHKSEDFTLEQFQKHLRIEEESRKRENKVTVPVESNVHYVDGSGSQSKNPALQVRKNDEQFKKKANQDGEQKKKKGSCYVIENVINKYPIVLNLEDDPRISYILDPELSPPPEEPRTSAEGVPPDAEEFERVKKERKKREEDELLCRGHILNGLSDRLYDLFTEIRSARDIWSALDYKYKAEEEGTNKYLIAQYFDFVMVDDKHVLEQVHALQVIVNKIRALKISLPESFQVGAIIAKLPPSWKDYRKKLLHKSEDFTLEQFQKHLRIEEESRKRENKVTVPVESNVHYVDGSGSQSKNPALQVRKNDEQFKKKANQDGEQKKKKGSCYVIENVINKYPIVLNLEDDPRISYILDPELSPPPEEPRTSAEGVPPDAEEFERVKKERKKREEDELLRRGHILNGLSDRLYDLFTEIRSARDIWSALDYK</sequence>
<feature type="region of interest" description="Disordered" evidence="1">
    <location>
        <begin position="256"/>
        <end position="285"/>
    </location>
</feature>
<name>A0AA89AEB9_9ASTE</name>
<evidence type="ECO:0000313" key="2">
    <source>
        <dbReference type="EMBL" id="KAK2999131.1"/>
    </source>
</evidence>
<feature type="region of interest" description="Disordered" evidence="1">
    <location>
        <begin position="506"/>
        <end position="544"/>
    </location>
</feature>
<organism evidence="2 3">
    <name type="scientific">Escallonia herrerae</name>
    <dbReference type="NCBI Taxonomy" id="1293975"/>
    <lineage>
        <taxon>Eukaryota</taxon>
        <taxon>Viridiplantae</taxon>
        <taxon>Streptophyta</taxon>
        <taxon>Embryophyta</taxon>
        <taxon>Tracheophyta</taxon>
        <taxon>Spermatophyta</taxon>
        <taxon>Magnoliopsida</taxon>
        <taxon>eudicotyledons</taxon>
        <taxon>Gunneridae</taxon>
        <taxon>Pentapetalae</taxon>
        <taxon>asterids</taxon>
        <taxon>campanulids</taxon>
        <taxon>Escalloniales</taxon>
        <taxon>Escalloniaceae</taxon>
        <taxon>Escallonia</taxon>
    </lineage>
</organism>
<accession>A0AA89AEB9</accession>
<reference evidence="2" key="1">
    <citation type="submission" date="2022-12" db="EMBL/GenBank/DDBJ databases">
        <title>Draft genome assemblies for two species of Escallonia (Escalloniales).</title>
        <authorList>
            <person name="Chanderbali A."/>
            <person name="Dervinis C."/>
            <person name="Anghel I."/>
            <person name="Soltis D."/>
            <person name="Soltis P."/>
            <person name="Zapata F."/>
        </authorList>
    </citation>
    <scope>NUCLEOTIDE SEQUENCE</scope>
    <source>
        <strain evidence="2">UCBG64.0493</strain>
        <tissue evidence="2">Leaf</tissue>
    </source>
</reference>
<dbReference type="EMBL" id="JAVXUP010003383">
    <property type="protein sequence ID" value="KAK2999131.1"/>
    <property type="molecule type" value="Genomic_DNA"/>
</dbReference>
<evidence type="ECO:0000313" key="3">
    <source>
        <dbReference type="Proteomes" id="UP001188597"/>
    </source>
</evidence>
<dbReference type="PANTHER" id="PTHR47592">
    <property type="entry name" value="PBF68 PROTEIN"/>
    <property type="match status" value="1"/>
</dbReference>
<dbReference type="AlphaFoldDB" id="A0AA89AEB9"/>